<keyword evidence="1" id="KW-0472">Membrane</keyword>
<name>A0A9D9GQK4_9GAMM</name>
<feature type="transmembrane region" description="Helical" evidence="1">
    <location>
        <begin position="123"/>
        <end position="144"/>
    </location>
</feature>
<gene>
    <name evidence="3" type="ORF">IAB19_07080</name>
</gene>
<accession>A0A9D9GQK4</accession>
<evidence type="ECO:0000313" key="4">
    <source>
        <dbReference type="Proteomes" id="UP000823631"/>
    </source>
</evidence>
<feature type="transmembrane region" description="Helical" evidence="1">
    <location>
        <begin position="75"/>
        <end position="103"/>
    </location>
</feature>
<feature type="transmembrane region" description="Helical" evidence="1">
    <location>
        <begin position="151"/>
        <end position="172"/>
    </location>
</feature>
<feature type="transmembrane region" description="Helical" evidence="1">
    <location>
        <begin position="42"/>
        <end position="63"/>
    </location>
</feature>
<evidence type="ECO:0000256" key="1">
    <source>
        <dbReference type="SAM" id="Phobius"/>
    </source>
</evidence>
<comment type="caution">
    <text evidence="3">The sequence shown here is derived from an EMBL/GenBank/DDBJ whole genome shotgun (WGS) entry which is preliminary data.</text>
</comment>
<dbReference type="SUPFAM" id="SSF81342">
    <property type="entry name" value="Transmembrane di-heme cytochromes"/>
    <property type="match status" value="1"/>
</dbReference>
<feature type="domain" description="Flavinylation-associated cytochrome" evidence="2">
    <location>
        <begin position="83"/>
        <end position="136"/>
    </location>
</feature>
<keyword evidence="1" id="KW-0812">Transmembrane</keyword>
<dbReference type="Pfam" id="PF14358">
    <property type="entry name" value="DUF4405"/>
    <property type="match status" value="1"/>
</dbReference>
<evidence type="ECO:0000259" key="2">
    <source>
        <dbReference type="Pfam" id="PF14358"/>
    </source>
</evidence>
<dbReference type="InterPro" id="IPR016174">
    <property type="entry name" value="Di-haem_cyt_TM"/>
</dbReference>
<protein>
    <submittedName>
        <fullName evidence="3">DUF4405 domain-containing protein</fullName>
    </submittedName>
</protein>
<keyword evidence="1" id="KW-1133">Transmembrane helix</keyword>
<sequence length="227" mass="24941">MAKAAGSSAFKSFVKRAAFFGSFVLLFVFVLAEPLTEVRLHEYAAVLFAVLIIWHLKDNAWFFKTPFSGLGLYALWRAVLASGLILSFVGLMVSGLVISQYVFAFLPLPGTRLMRSVHNSAAAYMLLFAGLHAGLHASAMLTVLKENLGRRACTLCVLLCALPALYGLQLWLSEEMLEKLSFEAGFSFFDYDAPKIYFFIDTLSKGMAAACVSALISRSLLLLNARD</sequence>
<proteinExistence type="predicted"/>
<dbReference type="GO" id="GO:0016020">
    <property type="term" value="C:membrane"/>
    <property type="evidence" value="ECO:0007669"/>
    <property type="project" value="InterPro"/>
</dbReference>
<dbReference type="AlphaFoldDB" id="A0A9D9GQK4"/>
<dbReference type="Proteomes" id="UP000823631">
    <property type="component" value="Unassembled WGS sequence"/>
</dbReference>
<reference evidence="3" key="2">
    <citation type="journal article" date="2021" name="PeerJ">
        <title>Extensive microbial diversity within the chicken gut microbiome revealed by metagenomics and culture.</title>
        <authorList>
            <person name="Gilroy R."/>
            <person name="Ravi A."/>
            <person name="Getino M."/>
            <person name="Pursley I."/>
            <person name="Horton D.L."/>
            <person name="Alikhan N.F."/>
            <person name="Baker D."/>
            <person name="Gharbi K."/>
            <person name="Hall N."/>
            <person name="Watson M."/>
            <person name="Adriaenssens E.M."/>
            <person name="Foster-Nyarko E."/>
            <person name="Jarju S."/>
            <person name="Secka A."/>
            <person name="Antonio M."/>
            <person name="Oren A."/>
            <person name="Chaudhuri R.R."/>
            <person name="La Ragione R."/>
            <person name="Hildebrand F."/>
            <person name="Pallen M.J."/>
        </authorList>
    </citation>
    <scope>NUCLEOTIDE SEQUENCE</scope>
    <source>
        <strain evidence="3">17213</strain>
    </source>
</reference>
<dbReference type="GO" id="GO:0022904">
    <property type="term" value="P:respiratory electron transport chain"/>
    <property type="evidence" value="ECO:0007669"/>
    <property type="project" value="InterPro"/>
</dbReference>
<reference evidence="3" key="1">
    <citation type="submission" date="2020-10" db="EMBL/GenBank/DDBJ databases">
        <authorList>
            <person name="Gilroy R."/>
        </authorList>
    </citation>
    <scope>NUCLEOTIDE SEQUENCE</scope>
    <source>
        <strain evidence="3">17213</strain>
    </source>
</reference>
<dbReference type="EMBL" id="JADINH010000150">
    <property type="protein sequence ID" value="MBO8416122.1"/>
    <property type="molecule type" value="Genomic_DNA"/>
</dbReference>
<organism evidence="3 4">
    <name type="scientific">Candidatus Avisuccinivibrio stercorigallinarum</name>
    <dbReference type="NCBI Taxonomy" id="2840704"/>
    <lineage>
        <taxon>Bacteria</taxon>
        <taxon>Pseudomonadati</taxon>
        <taxon>Pseudomonadota</taxon>
        <taxon>Gammaproteobacteria</taxon>
        <taxon>Aeromonadales</taxon>
        <taxon>Succinivibrionaceae</taxon>
        <taxon>Succinivibrionaceae incertae sedis</taxon>
        <taxon>Candidatus Avisuccinivibrio</taxon>
    </lineage>
</organism>
<evidence type="ECO:0000313" key="3">
    <source>
        <dbReference type="EMBL" id="MBO8416122.1"/>
    </source>
</evidence>
<dbReference type="InterPro" id="IPR025517">
    <property type="entry name" value="DUF4405"/>
</dbReference>